<reference evidence="9" key="1">
    <citation type="submission" date="2020-07" db="EMBL/GenBank/DDBJ databases">
        <authorList>
            <person name="Lin J."/>
        </authorList>
    </citation>
    <scope>NUCLEOTIDE SEQUENCE</scope>
</reference>
<keyword evidence="5" id="KW-0539">Nucleus</keyword>
<evidence type="ECO:0000256" key="1">
    <source>
        <dbReference type="ARBA" id="ARBA00004123"/>
    </source>
</evidence>
<dbReference type="Gene3D" id="3.30.730.10">
    <property type="entry name" value="AP2/ERF domain"/>
    <property type="match status" value="2"/>
</dbReference>
<organism evidence="9">
    <name type="scientific">Ananas comosus var. bracteatus</name>
    <name type="common">red pineapple</name>
    <dbReference type="NCBI Taxonomy" id="296719"/>
    <lineage>
        <taxon>Eukaryota</taxon>
        <taxon>Viridiplantae</taxon>
        <taxon>Streptophyta</taxon>
        <taxon>Embryophyta</taxon>
        <taxon>Tracheophyta</taxon>
        <taxon>Spermatophyta</taxon>
        <taxon>Magnoliopsida</taxon>
        <taxon>Liliopsida</taxon>
        <taxon>Poales</taxon>
        <taxon>Bromeliaceae</taxon>
        <taxon>Bromelioideae</taxon>
        <taxon>Ananas</taxon>
    </lineage>
</organism>
<keyword evidence="3" id="KW-0238">DNA-binding</keyword>
<protein>
    <recommendedName>
        <fullName evidence="8">AP2/ERF domain-containing protein</fullName>
    </recommendedName>
</protein>
<keyword evidence="2" id="KW-0805">Transcription regulation</keyword>
<keyword evidence="4" id="KW-0804">Transcription</keyword>
<dbReference type="CDD" id="cd00018">
    <property type="entry name" value="AP2"/>
    <property type="match status" value="2"/>
</dbReference>
<dbReference type="AlphaFoldDB" id="A0A6V7PML2"/>
<proteinExistence type="inferred from homology"/>
<dbReference type="GO" id="GO:0003700">
    <property type="term" value="F:DNA-binding transcription factor activity"/>
    <property type="evidence" value="ECO:0007669"/>
    <property type="project" value="InterPro"/>
</dbReference>
<dbReference type="InterPro" id="IPR001471">
    <property type="entry name" value="AP2/ERF_dom"/>
</dbReference>
<dbReference type="PANTHER" id="PTHR32467">
    <property type="entry name" value="AP2-LIKE ETHYLENE-RESPONSIVE TRANSCRIPTION FACTOR"/>
    <property type="match status" value="1"/>
</dbReference>
<accession>A0A6V7PML2</accession>
<dbReference type="GO" id="GO:0003677">
    <property type="term" value="F:DNA binding"/>
    <property type="evidence" value="ECO:0007669"/>
    <property type="project" value="UniProtKB-KW"/>
</dbReference>
<evidence type="ECO:0000256" key="6">
    <source>
        <dbReference type="ARBA" id="ARBA00037973"/>
    </source>
</evidence>
<feature type="region of interest" description="Disordered" evidence="7">
    <location>
        <begin position="70"/>
        <end position="110"/>
    </location>
</feature>
<evidence type="ECO:0000256" key="3">
    <source>
        <dbReference type="ARBA" id="ARBA00023125"/>
    </source>
</evidence>
<feature type="domain" description="AP2/ERF" evidence="8">
    <location>
        <begin position="109"/>
        <end position="165"/>
    </location>
</feature>
<name>A0A6V7PML2_ANACO</name>
<dbReference type="PROSITE" id="PS51032">
    <property type="entry name" value="AP2_ERF"/>
    <property type="match status" value="2"/>
</dbReference>
<gene>
    <name evidence="9" type="ORF">CB5_LOCUS14997</name>
</gene>
<dbReference type="PANTHER" id="PTHR32467:SF118">
    <property type="entry name" value="ETHYLENE-RESPONSIVE TRANSCRIPTION FACTOR RAP2-7"/>
    <property type="match status" value="1"/>
</dbReference>
<evidence type="ECO:0000256" key="7">
    <source>
        <dbReference type="SAM" id="MobiDB-lite"/>
    </source>
</evidence>
<comment type="similarity">
    <text evidence="6">Belongs to the AP2/ERF transcription factor family. AP2 subfamily.</text>
</comment>
<dbReference type="SUPFAM" id="SSF54171">
    <property type="entry name" value="DNA-binding domain"/>
    <property type="match status" value="2"/>
</dbReference>
<evidence type="ECO:0000259" key="8">
    <source>
        <dbReference type="PROSITE" id="PS51032"/>
    </source>
</evidence>
<sequence length="394" mass="45511">MEKEEATAVSKREMWDLNRMAMAIEGGAQGEEKDDKIFGFSISGRRRSGHVDRSSPSAALVTRDFFPTAASKERRARDASAMTHHHHRMAEPPQPAKKSRRGPRSRSSQYRGVTFYRRTGRWESHIWDCGKQVYLVITFSFFSNFRAYDRAAIKFRGVDADINFNAEDYEEDLKKMSNLAKEEFVQLLRRQSTGSSRGSSKFRGVTLHKCGKWEARLGQLLEKKYMYLGLYDTEVEAARYLHFSINHFQFCSKFYRFGHFIFRAYDIAAINCNGRDAITNFDLSIYENDLHLSPADRFEHDLDLSLSCSGSKQSEHESVDKASSNGTDQRVPATFKLELNRRIRAKIDHKFNLHRENELRSNCYPINLHSSGTFNYPQLQMIDEVRSLQFSPSG</sequence>
<dbReference type="SMART" id="SM00380">
    <property type="entry name" value="AP2"/>
    <property type="match status" value="2"/>
</dbReference>
<dbReference type="GO" id="GO:0009909">
    <property type="term" value="P:regulation of flower development"/>
    <property type="evidence" value="ECO:0007669"/>
    <property type="project" value="UniProtKB-ARBA"/>
</dbReference>
<evidence type="ECO:0000313" key="9">
    <source>
        <dbReference type="EMBL" id="CAD1831786.1"/>
    </source>
</evidence>
<evidence type="ECO:0000256" key="2">
    <source>
        <dbReference type="ARBA" id="ARBA00023015"/>
    </source>
</evidence>
<dbReference type="InterPro" id="IPR036955">
    <property type="entry name" value="AP2/ERF_dom_sf"/>
</dbReference>
<dbReference type="GO" id="GO:0005634">
    <property type="term" value="C:nucleus"/>
    <property type="evidence" value="ECO:0007669"/>
    <property type="project" value="UniProtKB-SubCell"/>
</dbReference>
<feature type="domain" description="AP2/ERF" evidence="8">
    <location>
        <begin position="201"/>
        <end position="258"/>
    </location>
</feature>
<dbReference type="InterPro" id="IPR016177">
    <property type="entry name" value="DNA-bd_dom_sf"/>
</dbReference>
<dbReference type="PRINTS" id="PR00367">
    <property type="entry name" value="ETHRSPELEMNT"/>
</dbReference>
<evidence type="ECO:0000256" key="5">
    <source>
        <dbReference type="ARBA" id="ARBA00023242"/>
    </source>
</evidence>
<dbReference type="FunFam" id="3.30.730.10:FF:000004">
    <property type="entry name" value="AP2-like ethylene-responsive transcription factor"/>
    <property type="match status" value="1"/>
</dbReference>
<dbReference type="EMBL" id="LR862149">
    <property type="protein sequence ID" value="CAD1831786.1"/>
    <property type="molecule type" value="Genomic_DNA"/>
</dbReference>
<evidence type="ECO:0000256" key="4">
    <source>
        <dbReference type="ARBA" id="ARBA00023163"/>
    </source>
</evidence>
<comment type="subcellular location">
    <subcellularLocation>
        <location evidence="1">Nucleus</location>
    </subcellularLocation>
</comment>